<dbReference type="InterPro" id="IPR036259">
    <property type="entry name" value="MFS_trans_sf"/>
</dbReference>
<dbReference type="SUPFAM" id="SSF103473">
    <property type="entry name" value="MFS general substrate transporter"/>
    <property type="match status" value="1"/>
</dbReference>
<dbReference type="PANTHER" id="PTHR23530">
    <property type="entry name" value="TRANSPORT PROTEIN-RELATED"/>
    <property type="match status" value="1"/>
</dbReference>
<evidence type="ECO:0000313" key="1">
    <source>
        <dbReference type="EMBL" id="UYF94193.1"/>
    </source>
</evidence>
<name>A0A059MGY6_9NOCA</name>
<dbReference type="Gene3D" id="1.20.1250.20">
    <property type="entry name" value="MFS general substrate transporter like domains"/>
    <property type="match status" value="1"/>
</dbReference>
<dbReference type="InterPro" id="IPR053160">
    <property type="entry name" value="MFS_DHA3_Transporter"/>
</dbReference>
<dbReference type="RefSeq" id="WP_029547010.1">
    <property type="nucleotide sequence ID" value="NZ_CM002177.1"/>
</dbReference>
<dbReference type="PANTHER" id="PTHR23530:SF1">
    <property type="entry name" value="PERMEASE, MAJOR FACILITATOR SUPERFAMILY-RELATED"/>
    <property type="match status" value="1"/>
</dbReference>
<dbReference type="Proteomes" id="UP001163947">
    <property type="component" value="Chromosome"/>
</dbReference>
<reference evidence="1" key="1">
    <citation type="submission" date="2022-09" db="EMBL/GenBank/DDBJ databases">
        <title>The genome sequence of Rhodococcus aetherivorans N1.</title>
        <authorList>
            <person name="Jiang W."/>
        </authorList>
    </citation>
    <scope>NUCLEOTIDE SEQUENCE</scope>
    <source>
        <strain evidence="1">N1</strain>
    </source>
</reference>
<dbReference type="GeneID" id="83624340"/>
<organism evidence="1 2">
    <name type="scientific">Rhodococcus aetherivorans</name>
    <dbReference type="NCBI Taxonomy" id="191292"/>
    <lineage>
        <taxon>Bacteria</taxon>
        <taxon>Bacillati</taxon>
        <taxon>Actinomycetota</taxon>
        <taxon>Actinomycetes</taxon>
        <taxon>Mycobacteriales</taxon>
        <taxon>Nocardiaceae</taxon>
        <taxon>Rhodococcus</taxon>
    </lineage>
</organism>
<dbReference type="GO" id="GO:0022857">
    <property type="term" value="F:transmembrane transporter activity"/>
    <property type="evidence" value="ECO:0007669"/>
    <property type="project" value="InterPro"/>
</dbReference>
<proteinExistence type="predicted"/>
<dbReference type="Pfam" id="PF07690">
    <property type="entry name" value="MFS_1"/>
    <property type="match status" value="1"/>
</dbReference>
<sequence>MVAYAATRELVPLYGLYALLFEDHGLGTGEISSLFVLWSVVAFVAEVPSGAWADTVSRRGLLLLSAVLFTAGFALWLLFPGYWGFAAGFVAWGISESLKSGTFEALVYDELSARGAAHRYPAVLGYANAGETLCVLVATLSAAPLFAVGGYATVGWLSVAITIGNGLLVLTLPAAPRHASADETGAVPGAFVTRYLAVLHAGTSEARRSAVVRRAVLLAALLSACLAFEEYFALLAREGGSSTSAAPVLVAITVAGQVLGAATAGRTAAMTGRAMGAVIAAGGVLLAAGAALGGAAGFVAIGIGYGALHNAMIVAEARMQDAMSGTARATVTSVSGLVGEVASVAVYAGFALGTVWLPLAAVLAAWAVPLLGLAVAAVRWLPPSQSPLNSPD</sequence>
<accession>A0A059MGY6</accession>
<dbReference type="InterPro" id="IPR011701">
    <property type="entry name" value="MFS"/>
</dbReference>
<dbReference type="AlphaFoldDB" id="A0A059MGY6"/>
<evidence type="ECO:0000313" key="2">
    <source>
        <dbReference type="Proteomes" id="UP001163947"/>
    </source>
</evidence>
<dbReference type="EMBL" id="CP106982">
    <property type="protein sequence ID" value="UYF94193.1"/>
    <property type="molecule type" value="Genomic_DNA"/>
</dbReference>
<protein>
    <submittedName>
        <fullName evidence="1">MFS transporter</fullName>
    </submittedName>
</protein>
<gene>
    <name evidence="1" type="ORF">OCS65_27970</name>
</gene>